<dbReference type="PANTHER" id="PTHR46797">
    <property type="entry name" value="HTH-TYPE TRANSCRIPTIONAL REGULATOR"/>
    <property type="match status" value="1"/>
</dbReference>
<dbReference type="GO" id="GO:0005829">
    <property type="term" value="C:cytosol"/>
    <property type="evidence" value="ECO:0007669"/>
    <property type="project" value="TreeGrafter"/>
</dbReference>
<dbReference type="RefSeq" id="WP_246111016.1">
    <property type="nucleotide sequence ID" value="NZ_BJYL01000047.1"/>
</dbReference>
<evidence type="ECO:0000313" key="3">
    <source>
        <dbReference type="EMBL" id="GEN84794.1"/>
    </source>
</evidence>
<gene>
    <name evidence="3" type="ORF">SLU01_31060</name>
</gene>
<dbReference type="InterPro" id="IPR011990">
    <property type="entry name" value="TPR-like_helical_dom_sf"/>
</dbReference>
<evidence type="ECO:0000259" key="2">
    <source>
        <dbReference type="PROSITE" id="PS50943"/>
    </source>
</evidence>
<feature type="domain" description="HTH cro/C1-type" evidence="2">
    <location>
        <begin position="11"/>
        <end position="64"/>
    </location>
</feature>
<sequence>MFPLQTLGERIRTLRKQRKLTLEALAGEQLTKGMLSLIENNKANPSMDSLAYIAERLGVETSELLEERTPQELREVLKTAEQLLKVDFDELTDEHEQVLALIEPHVEKLTQSYEAARLYDIYGRALYYEKKDGWRTFLEKATDIYDQMNITRHLATVGIFLALVKFTKHDYNSALTILLEKRSEIEVRNGLIDPLTRLDFDYLEAVLHYAVGNAEDAIRVMNEGIEFSKEKQVFYRIDHLYRLATFHAMMNEDVDSMKYYERKILLYGEFADDEDAVLFTKFANVHYLTSYKRAYQEALDLINGYYDELHLSNSYTPYAYVEQGKALYGIGRYEEALSCFGQVIIADYVHHPFDLSIFYEKDAYAALCYQALGNEGEAFRSIEIAVDNISKMPHTPYKDFIMETFELIHSK</sequence>
<keyword evidence="1" id="KW-0238">DNA-binding</keyword>
<dbReference type="GO" id="GO:0003677">
    <property type="term" value="F:DNA binding"/>
    <property type="evidence" value="ECO:0007669"/>
    <property type="project" value="UniProtKB-KW"/>
</dbReference>
<dbReference type="SUPFAM" id="SSF48452">
    <property type="entry name" value="TPR-like"/>
    <property type="match status" value="1"/>
</dbReference>
<dbReference type="Gene3D" id="1.25.40.10">
    <property type="entry name" value="Tetratricopeptide repeat domain"/>
    <property type="match status" value="2"/>
</dbReference>
<dbReference type="InterPro" id="IPR001387">
    <property type="entry name" value="Cro/C1-type_HTH"/>
</dbReference>
<dbReference type="GO" id="GO:0003700">
    <property type="term" value="F:DNA-binding transcription factor activity"/>
    <property type="evidence" value="ECO:0007669"/>
    <property type="project" value="TreeGrafter"/>
</dbReference>
<evidence type="ECO:0000256" key="1">
    <source>
        <dbReference type="ARBA" id="ARBA00023125"/>
    </source>
</evidence>
<accession>A0A511ZBI1</accession>
<evidence type="ECO:0000313" key="4">
    <source>
        <dbReference type="Proteomes" id="UP000321901"/>
    </source>
</evidence>
<dbReference type="SUPFAM" id="SSF47413">
    <property type="entry name" value="lambda repressor-like DNA-binding domains"/>
    <property type="match status" value="1"/>
</dbReference>
<dbReference type="AlphaFoldDB" id="A0A511ZBI1"/>
<reference evidence="3 4" key="1">
    <citation type="submission" date="2019-07" db="EMBL/GenBank/DDBJ databases">
        <title>Whole genome shotgun sequence of Sporosarcina luteola NBRC 105378.</title>
        <authorList>
            <person name="Hosoyama A."/>
            <person name="Uohara A."/>
            <person name="Ohji S."/>
            <person name="Ichikawa N."/>
        </authorList>
    </citation>
    <scope>NUCLEOTIDE SEQUENCE [LARGE SCALE GENOMIC DNA]</scope>
    <source>
        <strain evidence="3 4">NBRC 105378</strain>
    </source>
</reference>
<dbReference type="PANTHER" id="PTHR46797:SF1">
    <property type="entry name" value="METHYLPHOSPHONATE SYNTHASE"/>
    <property type="match status" value="1"/>
</dbReference>
<dbReference type="PROSITE" id="PS50943">
    <property type="entry name" value="HTH_CROC1"/>
    <property type="match status" value="1"/>
</dbReference>
<dbReference type="InterPro" id="IPR019734">
    <property type="entry name" value="TPR_rpt"/>
</dbReference>
<proteinExistence type="predicted"/>
<dbReference type="CDD" id="cd00093">
    <property type="entry name" value="HTH_XRE"/>
    <property type="match status" value="1"/>
</dbReference>
<dbReference type="SMART" id="SM00530">
    <property type="entry name" value="HTH_XRE"/>
    <property type="match status" value="1"/>
</dbReference>
<organism evidence="3 4">
    <name type="scientific">Sporosarcina luteola</name>
    <dbReference type="NCBI Taxonomy" id="582850"/>
    <lineage>
        <taxon>Bacteria</taxon>
        <taxon>Bacillati</taxon>
        <taxon>Bacillota</taxon>
        <taxon>Bacilli</taxon>
        <taxon>Bacillales</taxon>
        <taxon>Caryophanaceae</taxon>
        <taxon>Sporosarcina</taxon>
    </lineage>
</organism>
<dbReference type="EMBL" id="BJYL01000047">
    <property type="protein sequence ID" value="GEN84794.1"/>
    <property type="molecule type" value="Genomic_DNA"/>
</dbReference>
<protein>
    <submittedName>
        <fullName evidence="3">Transcriptional regulator</fullName>
    </submittedName>
</protein>
<dbReference type="Proteomes" id="UP000321901">
    <property type="component" value="Unassembled WGS sequence"/>
</dbReference>
<name>A0A511ZBI1_9BACL</name>
<dbReference type="SMART" id="SM00028">
    <property type="entry name" value="TPR"/>
    <property type="match status" value="2"/>
</dbReference>
<dbReference type="Pfam" id="PF12844">
    <property type="entry name" value="HTH_19"/>
    <property type="match status" value="1"/>
</dbReference>
<dbReference type="InterPro" id="IPR010982">
    <property type="entry name" value="Lambda_DNA-bd_dom_sf"/>
</dbReference>
<keyword evidence="4" id="KW-1185">Reference proteome</keyword>
<comment type="caution">
    <text evidence="3">The sequence shown here is derived from an EMBL/GenBank/DDBJ whole genome shotgun (WGS) entry which is preliminary data.</text>
</comment>
<dbReference type="InterPro" id="IPR050807">
    <property type="entry name" value="TransReg_Diox_bact_type"/>
</dbReference>